<evidence type="ECO:0000313" key="11">
    <source>
        <dbReference type="Proteomes" id="UP001597262"/>
    </source>
</evidence>
<keyword evidence="7" id="KW-0812">Transmembrane</keyword>
<evidence type="ECO:0000259" key="8">
    <source>
        <dbReference type="PROSITE" id="PS50111"/>
    </source>
</evidence>
<dbReference type="Proteomes" id="UP001597262">
    <property type="component" value="Unassembled WGS sequence"/>
</dbReference>
<dbReference type="SMART" id="SM00304">
    <property type="entry name" value="HAMP"/>
    <property type="match status" value="1"/>
</dbReference>
<reference evidence="11" key="1">
    <citation type="journal article" date="2019" name="Int. J. Syst. Evol. Microbiol.">
        <title>The Global Catalogue of Microorganisms (GCM) 10K type strain sequencing project: providing services to taxonomists for standard genome sequencing and annotation.</title>
        <authorList>
            <consortium name="The Broad Institute Genomics Platform"/>
            <consortium name="The Broad Institute Genome Sequencing Center for Infectious Disease"/>
            <person name="Wu L."/>
            <person name="Ma J."/>
        </authorList>
    </citation>
    <scope>NUCLEOTIDE SEQUENCE [LARGE SCALE GENOMIC DNA]</scope>
    <source>
        <strain evidence="11">CCUG 59189</strain>
    </source>
</reference>
<feature type="transmembrane region" description="Helical" evidence="7">
    <location>
        <begin position="304"/>
        <end position="327"/>
    </location>
</feature>
<organism evidence="10 11">
    <name type="scientific">Paenibacillus puldeungensis</name>
    <dbReference type="NCBI Taxonomy" id="696536"/>
    <lineage>
        <taxon>Bacteria</taxon>
        <taxon>Bacillati</taxon>
        <taxon>Bacillota</taxon>
        <taxon>Bacilli</taxon>
        <taxon>Bacillales</taxon>
        <taxon>Paenibacillaceae</taxon>
        <taxon>Paenibacillus</taxon>
    </lineage>
</organism>
<dbReference type="Gene3D" id="3.30.450.20">
    <property type="entry name" value="PAS domain"/>
    <property type="match status" value="1"/>
</dbReference>
<protein>
    <submittedName>
        <fullName evidence="10">Methyl-accepting chemotaxis protein</fullName>
    </submittedName>
</protein>
<evidence type="ECO:0000256" key="5">
    <source>
        <dbReference type="ARBA" id="ARBA00029447"/>
    </source>
</evidence>
<evidence type="ECO:0000256" key="4">
    <source>
        <dbReference type="ARBA" id="ARBA00023224"/>
    </source>
</evidence>
<comment type="similarity">
    <text evidence="5">Belongs to the methyl-accepting chemotaxis (MCP) protein family.</text>
</comment>
<accession>A0ABW3RTP7</accession>
<dbReference type="RefSeq" id="WP_379317100.1">
    <property type="nucleotide sequence ID" value="NZ_JBHTLM010000002.1"/>
</dbReference>
<dbReference type="Pfam" id="PF00672">
    <property type="entry name" value="HAMP"/>
    <property type="match status" value="1"/>
</dbReference>
<evidence type="ECO:0000259" key="9">
    <source>
        <dbReference type="PROSITE" id="PS50885"/>
    </source>
</evidence>
<comment type="caution">
    <text evidence="10">The sequence shown here is derived from an EMBL/GenBank/DDBJ whole genome shotgun (WGS) entry which is preliminary data.</text>
</comment>
<dbReference type="CDD" id="cd12912">
    <property type="entry name" value="PDC2_MCP_like"/>
    <property type="match status" value="1"/>
</dbReference>
<keyword evidence="4 6" id="KW-0807">Transducer</keyword>
<keyword evidence="3 7" id="KW-0472">Membrane</keyword>
<keyword evidence="11" id="KW-1185">Reference proteome</keyword>
<sequence>MKFRGLIRMNSVGMKLFVILFATVVALSGGLGFSSYSMSKEIIREQVASASSQAIEQAADKLDFMFAEYESLSRQLAVDQALKSDLETVNKPGIGTVEKVQAEDRIRKKLDALKGSDERLQGVRLVAKSVQEAESYKSSGVSGIRTDANVESRVKTILEADGRPVWFPALKKGFFDAYTEPTVTMGRLLRNMKHPEAEYFLLFEIREKSFGDILSNLKIGKSGEVRVLTADNKIVHAVNGDLLESVSTIKLAQKLQESSGSSSFRTKDEHGVKQLVVYKPLKTADWRIMGFAPESDFLSAADKLIYVTLYVLGCAVIVAVLIGYILLRMVGRPLDKLCRLMEEGERGNLSVRTHFKGRDEIGRLGHSFNSMLEQISKLVERTNGSTQELLVTAEQLTRTSKDTSSAAGEMAGAAGEIAQGAASLADEAENGTMLVEEVGKRVSQVNASNTSMNESAARIIAVSQTGQQYMEQLVEKTEAVSRLTGLIEENSGKLTKSTDSIKSILAPMVDITKQTNILSLNASIEASRAGEAGKGFIVIAEEIRRLATQSGHSIETVSAVTEEIQETIGNTVEVLLSISPMFAAQLNSVKEAASIFKNVKQEMEKFVLHIHQSSASVEELNHSQSVMRDFLTSISSVVEQTNASTQEVASMAADQHQVSEELVQLSNRLEELAASLKESLGAFQVDLA</sequence>
<comment type="subcellular location">
    <subcellularLocation>
        <location evidence="1">Cell membrane</location>
    </subcellularLocation>
</comment>
<dbReference type="SMART" id="SM00283">
    <property type="entry name" value="MA"/>
    <property type="match status" value="1"/>
</dbReference>
<evidence type="ECO:0000256" key="2">
    <source>
        <dbReference type="ARBA" id="ARBA00022475"/>
    </source>
</evidence>
<dbReference type="CDD" id="cd06225">
    <property type="entry name" value="HAMP"/>
    <property type="match status" value="1"/>
</dbReference>
<dbReference type="InterPro" id="IPR003660">
    <property type="entry name" value="HAMP_dom"/>
</dbReference>
<dbReference type="EMBL" id="JBHTLM010000002">
    <property type="protein sequence ID" value="MFD1175602.1"/>
    <property type="molecule type" value="Genomic_DNA"/>
</dbReference>
<dbReference type="SUPFAM" id="SSF58104">
    <property type="entry name" value="Methyl-accepting chemotaxis protein (MCP) signaling domain"/>
    <property type="match status" value="1"/>
</dbReference>
<evidence type="ECO:0000313" key="10">
    <source>
        <dbReference type="EMBL" id="MFD1175602.1"/>
    </source>
</evidence>
<gene>
    <name evidence="10" type="ORF">ACFQ3W_04695</name>
</gene>
<feature type="domain" description="HAMP" evidence="9">
    <location>
        <begin position="328"/>
        <end position="380"/>
    </location>
</feature>
<keyword evidence="7" id="KW-1133">Transmembrane helix</keyword>
<proteinExistence type="inferred from homology"/>
<dbReference type="Gene3D" id="1.10.8.500">
    <property type="entry name" value="HAMP domain in histidine kinase"/>
    <property type="match status" value="1"/>
</dbReference>
<evidence type="ECO:0000256" key="6">
    <source>
        <dbReference type="PROSITE-ProRule" id="PRU00284"/>
    </source>
</evidence>
<dbReference type="Pfam" id="PF00015">
    <property type="entry name" value="MCPsignal"/>
    <property type="match status" value="1"/>
</dbReference>
<feature type="domain" description="Methyl-accepting transducer" evidence="8">
    <location>
        <begin position="399"/>
        <end position="656"/>
    </location>
</feature>
<evidence type="ECO:0000256" key="3">
    <source>
        <dbReference type="ARBA" id="ARBA00023136"/>
    </source>
</evidence>
<evidence type="ECO:0000256" key="1">
    <source>
        <dbReference type="ARBA" id="ARBA00004236"/>
    </source>
</evidence>
<dbReference type="PROSITE" id="PS50885">
    <property type="entry name" value="HAMP"/>
    <property type="match status" value="1"/>
</dbReference>
<dbReference type="PANTHER" id="PTHR32089">
    <property type="entry name" value="METHYL-ACCEPTING CHEMOTAXIS PROTEIN MCPB"/>
    <property type="match status" value="1"/>
</dbReference>
<keyword evidence="2" id="KW-1003">Cell membrane</keyword>
<dbReference type="Gene3D" id="1.10.287.950">
    <property type="entry name" value="Methyl-accepting chemotaxis protein"/>
    <property type="match status" value="1"/>
</dbReference>
<dbReference type="InterPro" id="IPR004089">
    <property type="entry name" value="MCPsignal_dom"/>
</dbReference>
<name>A0ABW3RTP7_9BACL</name>
<dbReference type="PROSITE" id="PS50111">
    <property type="entry name" value="CHEMOTAXIS_TRANSDUC_2"/>
    <property type="match status" value="1"/>
</dbReference>
<dbReference type="PANTHER" id="PTHR32089:SF114">
    <property type="entry name" value="METHYL-ACCEPTING CHEMOTAXIS PROTEIN MCPB"/>
    <property type="match status" value="1"/>
</dbReference>
<evidence type="ECO:0000256" key="7">
    <source>
        <dbReference type="SAM" id="Phobius"/>
    </source>
</evidence>